<comment type="caution">
    <text evidence="2">The sequence shown here is derived from an EMBL/GenBank/DDBJ whole genome shotgun (WGS) entry which is preliminary data.</text>
</comment>
<dbReference type="InterPro" id="IPR051465">
    <property type="entry name" value="Cell_Envelope_Struct_Comp"/>
</dbReference>
<dbReference type="Pfam" id="PF17936">
    <property type="entry name" value="Big_6"/>
    <property type="match status" value="5"/>
</dbReference>
<dbReference type="Proteomes" id="UP000228680">
    <property type="component" value="Unassembled WGS sequence"/>
</dbReference>
<dbReference type="InterPro" id="IPR041498">
    <property type="entry name" value="Big_6"/>
</dbReference>
<dbReference type="Gene3D" id="2.60.40.10">
    <property type="entry name" value="Immunoglobulins"/>
    <property type="match status" value="5"/>
</dbReference>
<organism evidence="2 3">
    <name type="scientific">Chryseomicrobium excrementi</name>
    <dbReference type="NCBI Taxonomy" id="2041346"/>
    <lineage>
        <taxon>Bacteria</taxon>
        <taxon>Bacillati</taxon>
        <taxon>Bacillota</taxon>
        <taxon>Bacilli</taxon>
        <taxon>Bacillales</taxon>
        <taxon>Caryophanaceae</taxon>
        <taxon>Chryseomicrobium</taxon>
    </lineage>
</organism>
<proteinExistence type="predicted"/>
<name>A0A2M9F0F2_9BACL</name>
<evidence type="ECO:0000259" key="1">
    <source>
        <dbReference type="PROSITE" id="PS51272"/>
    </source>
</evidence>
<dbReference type="EMBL" id="PCGR01000002">
    <property type="protein sequence ID" value="PJK16934.1"/>
    <property type="molecule type" value="Genomic_DNA"/>
</dbReference>
<accession>A0A2M9F0F2</accession>
<keyword evidence="3" id="KW-1185">Reference proteome</keyword>
<feature type="domain" description="SLH" evidence="1">
    <location>
        <begin position="952"/>
        <end position="1015"/>
    </location>
</feature>
<feature type="domain" description="SLH" evidence="1">
    <location>
        <begin position="1016"/>
        <end position="1069"/>
    </location>
</feature>
<dbReference type="OrthoDB" id="2744085at2"/>
<dbReference type="PROSITE" id="PS51272">
    <property type="entry name" value="SLH"/>
    <property type="match status" value="3"/>
</dbReference>
<reference evidence="2 3" key="1">
    <citation type="submission" date="2017-10" db="EMBL/GenBank/DDBJ databases">
        <title>Draft genome of Chryseomicrobium casticus sp. nov.</title>
        <authorList>
            <person name="Chakraborty R."/>
            <person name="Saha T."/>
        </authorList>
    </citation>
    <scope>NUCLEOTIDE SEQUENCE [LARGE SCALE GENOMIC DNA]</scope>
    <source>
        <strain evidence="2 3">ET03</strain>
    </source>
</reference>
<evidence type="ECO:0000313" key="3">
    <source>
        <dbReference type="Proteomes" id="UP000228680"/>
    </source>
</evidence>
<dbReference type="AlphaFoldDB" id="A0A2M9F0F2"/>
<protein>
    <recommendedName>
        <fullName evidence="1">SLH domain-containing protein</fullName>
    </recommendedName>
</protein>
<gene>
    <name evidence="2" type="ORF">CQS04_07205</name>
</gene>
<dbReference type="Pfam" id="PF00395">
    <property type="entry name" value="SLH"/>
    <property type="match status" value="3"/>
</dbReference>
<evidence type="ECO:0000313" key="2">
    <source>
        <dbReference type="EMBL" id="PJK16934.1"/>
    </source>
</evidence>
<dbReference type="InterPro" id="IPR013783">
    <property type="entry name" value="Ig-like_fold"/>
</dbReference>
<sequence>MRMKIFKVVVAAFLLFTIIPIQHVSAIDEITKPTVEHLAVDKKQVTTGEVVYINLGVTSNSDYRYAILYYSSPITSKGITIRLTYNEQTQLFEGNFPVEEYVESGIYTPNMISLYNDRITTIYSHEYDGFELGSFEVKDTAGIEFIQSINVDKNDVELGDTVNIQVQTSSFEQVRYMNAYFISPVTNQMLTVPLYYNDETANFEGEIPITGIMENGVYTLDMMNTYEYGGNTTAFYSRYYNGLFDNGNFSVSGMDIENLVEDISINKSYVTVGEKMNFTVKLTNAVGINYLNLNYTSPRTGYSFNVDLYVNSETGLFEGSFTPSLNFEEGTYPLDFIAIYSSMGTSTALYEDIDEYRDGDFTFYREQNPPTFNSISLNKKDLEPGELVKVYVSADDDTLLSEAVVNFISPLTQTTMPIHLQYDEIQNQFIGEFYAENSAEIGNWIVDTIEIKDTNQNTTLVSKEDTDLNAGTFTIKDVIKPEIYSVNQITDQTTIISGTAEAKSIITASNQETEIGSIETDSSSEFYLPIEKQKAGTKITLTAEDAAGNVSETKEITVIDVTAPQAPSVNKVTDQSTIVTGTGEIATEISVKVASQEIGTVKAGVDGKFSVTIPKQLAGTELVVTARDASGNTSEATKTTVLDVTAPSVPIVNKITDQSTVVTGKAEASSKVEVRNNSVVIGQAKATSEGTFSITIPKQVGNTKLTVVAIDTASNSSLPVEVLVVDTLAPAKPTVNEVSDVSVSVSGQAEPNAKIEISKNNTILASGTASAQGSFTISIAKQLTGTSLGITAIDAAGNRSEMVTIQVVDKTVPTISEITAVTSSSTKLSGKTEAGATVTLSKGGDEIGSATANQSGAFTLTFAAQAPQTELSLVAWDAVGNVSPTIKVVVAAQKEYEHLASSHWAYKQVMYLADASIIGGYPDGTFQPNRQTTRAEAARMLASALNLEVVDTPSIFKDVASSHWANDYIVAAAKAGVFKGNPDGTFNPAGKLTRAEMATLLSTAYDLTAKKPAHFSDVKATHWANQSIAAMYENNLTVGYPDGTYRPSNPTTRAEFSMFLAKALNKEFR</sequence>
<dbReference type="PANTHER" id="PTHR43308:SF5">
    <property type="entry name" value="S-LAYER PROTEIN _ PEPTIDOGLYCAN ENDO-BETA-N-ACETYLGLUCOSAMINIDASE"/>
    <property type="match status" value="1"/>
</dbReference>
<feature type="domain" description="SLH" evidence="1">
    <location>
        <begin position="892"/>
        <end position="951"/>
    </location>
</feature>
<dbReference type="PANTHER" id="PTHR43308">
    <property type="entry name" value="OUTER MEMBRANE PROTEIN ALPHA-RELATED"/>
    <property type="match status" value="1"/>
</dbReference>
<dbReference type="InterPro" id="IPR001119">
    <property type="entry name" value="SLH_dom"/>
</dbReference>